<comment type="caution">
    <text evidence="2">The sequence shown here is derived from an EMBL/GenBank/DDBJ whole genome shotgun (WGS) entry which is preliminary data.</text>
</comment>
<sequence length="204" mass="22054">MPWGDMDTFGSDENSHTFVAASIALSSTPGSAEFCPIELSLADRAHRESFGTLAGTSNNNGITNGSVTLVSDIPQLTKPSDIFPPRPHHRATKAPKVDHSDDVRLIARVVFRTLGMFASVLVNIIGLPGALVLVGQASGINPLLLLWIPGAMLTVLSLFILTTEVIWLKTARELDWKPLVIPMMFGLEGLVLLMTLPFMLDHVT</sequence>
<evidence type="ECO:0000313" key="2">
    <source>
        <dbReference type="EMBL" id="KAG9393067.1"/>
    </source>
</evidence>
<proteinExistence type="predicted"/>
<keyword evidence="3" id="KW-1185">Reference proteome</keyword>
<protein>
    <submittedName>
        <fullName evidence="2">Uncharacterized protein</fullName>
    </submittedName>
</protein>
<evidence type="ECO:0000256" key="1">
    <source>
        <dbReference type="SAM" id="Phobius"/>
    </source>
</evidence>
<feature type="transmembrane region" description="Helical" evidence="1">
    <location>
        <begin position="114"/>
        <end position="134"/>
    </location>
</feature>
<keyword evidence="1" id="KW-1133">Transmembrane helix</keyword>
<keyword evidence="1" id="KW-0472">Membrane</keyword>
<dbReference type="EMBL" id="JAHDYR010000025">
    <property type="protein sequence ID" value="KAG9393067.1"/>
    <property type="molecule type" value="Genomic_DNA"/>
</dbReference>
<evidence type="ECO:0000313" key="3">
    <source>
        <dbReference type="Proteomes" id="UP000717585"/>
    </source>
</evidence>
<accession>A0A8J6E3E8</accession>
<keyword evidence="1" id="KW-0812">Transmembrane</keyword>
<gene>
    <name evidence="2" type="ORF">J8273_3196</name>
</gene>
<reference evidence="2" key="1">
    <citation type="submission" date="2021-05" db="EMBL/GenBank/DDBJ databases">
        <title>A free-living protist that lacks canonical eukaryotic 1 DNA replication and segregation systems.</title>
        <authorList>
            <person name="Salas-Leiva D.E."/>
            <person name="Tromer E.C."/>
            <person name="Curtis B.A."/>
            <person name="Jerlstrom-Hultqvist J."/>
            <person name="Kolisko M."/>
            <person name="Yi Z."/>
            <person name="Salas-Leiva J.S."/>
            <person name="Gallot-Lavallee L."/>
            <person name="Kops G.J.P.L."/>
            <person name="Archibald J.M."/>
            <person name="Simpson A.G.B."/>
            <person name="Roger A.J."/>
        </authorList>
    </citation>
    <scope>NUCLEOTIDE SEQUENCE</scope>
    <source>
        <strain evidence="2">BICM</strain>
    </source>
</reference>
<feature type="transmembrane region" description="Helical" evidence="1">
    <location>
        <begin position="179"/>
        <end position="200"/>
    </location>
</feature>
<dbReference type="AlphaFoldDB" id="A0A8J6E3E8"/>
<name>A0A8J6E3E8_9EUKA</name>
<dbReference type="Proteomes" id="UP000717585">
    <property type="component" value="Unassembled WGS sequence"/>
</dbReference>
<organism evidence="2 3">
    <name type="scientific">Carpediemonas membranifera</name>
    <dbReference type="NCBI Taxonomy" id="201153"/>
    <lineage>
        <taxon>Eukaryota</taxon>
        <taxon>Metamonada</taxon>
        <taxon>Carpediemonas-like organisms</taxon>
        <taxon>Carpediemonas</taxon>
    </lineage>
</organism>
<feature type="transmembrane region" description="Helical" evidence="1">
    <location>
        <begin position="146"/>
        <end position="167"/>
    </location>
</feature>